<dbReference type="CDD" id="cd13132">
    <property type="entry name" value="MATE_eukaryotic"/>
    <property type="match status" value="1"/>
</dbReference>
<feature type="transmembrane region" description="Helical" evidence="7">
    <location>
        <begin position="302"/>
        <end position="321"/>
    </location>
</feature>
<dbReference type="InterPro" id="IPR045069">
    <property type="entry name" value="MATE_euk"/>
</dbReference>
<feature type="compositionally biased region" description="Polar residues" evidence="6">
    <location>
        <begin position="1"/>
        <end position="10"/>
    </location>
</feature>
<comment type="subcellular location">
    <subcellularLocation>
        <location evidence="1">Membrane</location>
        <topology evidence="1">Multi-pass membrane protein</topology>
    </subcellularLocation>
</comment>
<dbReference type="GO" id="GO:0042910">
    <property type="term" value="F:xenobiotic transmembrane transporter activity"/>
    <property type="evidence" value="ECO:0007669"/>
    <property type="project" value="InterPro"/>
</dbReference>
<keyword evidence="9" id="KW-1185">Reference proteome</keyword>
<dbReference type="GO" id="GO:0015297">
    <property type="term" value="F:antiporter activity"/>
    <property type="evidence" value="ECO:0007669"/>
    <property type="project" value="InterPro"/>
</dbReference>
<reference evidence="8 9" key="1">
    <citation type="submission" date="2024-01" db="EMBL/GenBank/DDBJ databases">
        <title>A telomere-to-telomere, gap-free genome of sweet tea (Lithocarpus litseifolius).</title>
        <authorList>
            <person name="Zhou J."/>
        </authorList>
    </citation>
    <scope>NUCLEOTIDE SEQUENCE [LARGE SCALE GENOMIC DNA]</scope>
    <source>
        <strain evidence="8">Zhou-2022a</strain>
        <tissue evidence="8">Leaf</tissue>
    </source>
</reference>
<proteinExistence type="inferred from homology"/>
<dbReference type="InterPro" id="IPR002528">
    <property type="entry name" value="MATE_fam"/>
</dbReference>
<organism evidence="8 9">
    <name type="scientific">Lithocarpus litseifolius</name>
    <dbReference type="NCBI Taxonomy" id="425828"/>
    <lineage>
        <taxon>Eukaryota</taxon>
        <taxon>Viridiplantae</taxon>
        <taxon>Streptophyta</taxon>
        <taxon>Embryophyta</taxon>
        <taxon>Tracheophyta</taxon>
        <taxon>Spermatophyta</taxon>
        <taxon>Magnoliopsida</taxon>
        <taxon>eudicotyledons</taxon>
        <taxon>Gunneridae</taxon>
        <taxon>Pentapetalae</taxon>
        <taxon>rosids</taxon>
        <taxon>fabids</taxon>
        <taxon>Fagales</taxon>
        <taxon>Fagaceae</taxon>
        <taxon>Lithocarpus</taxon>
    </lineage>
</organism>
<dbReference type="Proteomes" id="UP001459277">
    <property type="component" value="Unassembled WGS sequence"/>
</dbReference>
<evidence type="ECO:0000256" key="3">
    <source>
        <dbReference type="ARBA" id="ARBA00022692"/>
    </source>
</evidence>
<dbReference type="GO" id="GO:1990961">
    <property type="term" value="P:xenobiotic detoxification by transmembrane export across the plasma membrane"/>
    <property type="evidence" value="ECO:0007669"/>
    <property type="project" value="InterPro"/>
</dbReference>
<comment type="caution">
    <text evidence="8">The sequence shown here is derived from an EMBL/GenBank/DDBJ whole genome shotgun (WGS) entry which is preliminary data.</text>
</comment>
<dbReference type="Pfam" id="PF01554">
    <property type="entry name" value="MatE"/>
    <property type="match status" value="2"/>
</dbReference>
<sequence length="403" mass="44431">MSLNTSSDSATPLLKASDHHHDEEEETNRGCRKNVLDVAEAKTQLLFSLSMILTNVFCFLMTLISVMFAGHLGELELAGATLANSWAVVTGLAVMIGLSGSLETLCGQGFGAKVYRLLGIYLQASCIISFLFSIIIAIIWFCTEPILILLHQETEIAKTAAHYIRFLIPGLFAFGFLQNILRFLQAQSILWPLVIFTGLPLVIHTGIAYALVHWISLSFVGAPLAASVSLWLSVLMLAMYVTYSKKYEHTWEGFSLESFQYILTTLKLALPSAAMVCTRVSNELGAGHPNRAKNALGVSLKLSLLVGVTLVLAIAFGHNLWASFFSDSSEIIKQFASMTPLLAISIFIDSVQGVISGWPEDVVGSTWLFMSTWRPSISLVYQLHASLDLRRICKQRWAYIMIL</sequence>
<keyword evidence="4 7" id="KW-1133">Transmembrane helix</keyword>
<evidence type="ECO:0000313" key="9">
    <source>
        <dbReference type="Proteomes" id="UP001459277"/>
    </source>
</evidence>
<feature type="transmembrane region" description="Helical" evidence="7">
    <location>
        <begin position="219"/>
        <end position="241"/>
    </location>
</feature>
<feature type="transmembrane region" description="Helical" evidence="7">
    <location>
        <begin position="163"/>
        <end position="183"/>
    </location>
</feature>
<dbReference type="PANTHER" id="PTHR11206">
    <property type="entry name" value="MULTIDRUG RESISTANCE PROTEIN"/>
    <property type="match status" value="1"/>
</dbReference>
<dbReference type="AlphaFoldDB" id="A0AAW2CT60"/>
<keyword evidence="5 7" id="KW-0472">Membrane</keyword>
<evidence type="ECO:0000256" key="6">
    <source>
        <dbReference type="SAM" id="MobiDB-lite"/>
    </source>
</evidence>
<accession>A0AAW2CT60</accession>
<name>A0AAW2CT60_9ROSI</name>
<evidence type="ECO:0000256" key="2">
    <source>
        <dbReference type="ARBA" id="ARBA00010199"/>
    </source>
</evidence>
<comment type="similarity">
    <text evidence="2">Belongs to the multi antimicrobial extrusion (MATE) (TC 2.A.66.1) family.</text>
</comment>
<evidence type="ECO:0000313" key="8">
    <source>
        <dbReference type="EMBL" id="KAL0001257.1"/>
    </source>
</evidence>
<evidence type="ECO:0000256" key="4">
    <source>
        <dbReference type="ARBA" id="ARBA00022989"/>
    </source>
</evidence>
<dbReference type="GO" id="GO:0016020">
    <property type="term" value="C:membrane"/>
    <property type="evidence" value="ECO:0007669"/>
    <property type="project" value="UniProtKB-SubCell"/>
</dbReference>
<evidence type="ECO:0000256" key="5">
    <source>
        <dbReference type="ARBA" id="ARBA00023136"/>
    </source>
</evidence>
<feature type="transmembrane region" description="Helical" evidence="7">
    <location>
        <begin position="81"/>
        <end position="100"/>
    </location>
</feature>
<keyword evidence="3 7" id="KW-0812">Transmembrane</keyword>
<protein>
    <submittedName>
        <fullName evidence="8">Uncharacterized protein</fullName>
    </submittedName>
</protein>
<evidence type="ECO:0000256" key="7">
    <source>
        <dbReference type="SAM" id="Phobius"/>
    </source>
</evidence>
<feature type="region of interest" description="Disordered" evidence="6">
    <location>
        <begin position="1"/>
        <end position="29"/>
    </location>
</feature>
<dbReference type="EMBL" id="JAZDWU010000005">
    <property type="protein sequence ID" value="KAL0001257.1"/>
    <property type="molecule type" value="Genomic_DNA"/>
</dbReference>
<evidence type="ECO:0000256" key="1">
    <source>
        <dbReference type="ARBA" id="ARBA00004141"/>
    </source>
</evidence>
<feature type="transmembrane region" description="Helical" evidence="7">
    <location>
        <begin position="120"/>
        <end position="142"/>
    </location>
</feature>
<feature type="transmembrane region" description="Helical" evidence="7">
    <location>
        <begin position="189"/>
        <end position="212"/>
    </location>
</feature>
<gene>
    <name evidence="8" type="ORF">SO802_015038</name>
</gene>
<feature type="transmembrane region" description="Helical" evidence="7">
    <location>
        <begin position="45"/>
        <end position="69"/>
    </location>
</feature>